<organism evidence="2 3">
    <name type="scientific">Sinorhizobium phage phiM9</name>
    <dbReference type="NCBI Taxonomy" id="1636182"/>
    <lineage>
        <taxon>Viruses</taxon>
        <taxon>Duplodnaviria</taxon>
        <taxon>Heunggongvirae</taxon>
        <taxon>Uroviricota</taxon>
        <taxon>Caudoviricetes</taxon>
        <taxon>Pootjesviridae</taxon>
        <taxon>Emnonavirus</taxon>
        <taxon>Emnonavirus phiM9</taxon>
    </lineage>
</organism>
<keyword evidence="1" id="KW-1133">Transmembrane helix</keyword>
<accession>A0A0F6R630</accession>
<evidence type="ECO:0000313" key="2">
    <source>
        <dbReference type="EMBL" id="AKE44855.1"/>
    </source>
</evidence>
<keyword evidence="1" id="KW-0812">Transmembrane</keyword>
<dbReference type="GeneID" id="26517907"/>
<protein>
    <submittedName>
        <fullName evidence="2">Uncharacterized protein</fullName>
    </submittedName>
</protein>
<dbReference type="KEGG" id="vg:26517907"/>
<gene>
    <name evidence="2" type="ORF">Sm_phiM9_228</name>
</gene>
<name>A0A0F6R630_9CAUD</name>
<proteinExistence type="predicted"/>
<evidence type="ECO:0000256" key="1">
    <source>
        <dbReference type="SAM" id="Phobius"/>
    </source>
</evidence>
<sequence length="70" mass="7424">MELFALAISVFGALSSGFLMEASTSLHLAIIFGLLCALFSVEAVSIVLKMVKDLIKGKDDDDDFDKLAGA</sequence>
<reference evidence="3" key="2">
    <citation type="submission" date="2015-03" db="EMBL/GenBank/DDBJ databases">
        <title>The genome and structure of Sinorhizobium meliloti phage phiM9.</title>
        <authorList>
            <person name="Johnson M.C."/>
            <person name="Tatum K.B."/>
            <person name="Lynn J.S."/>
            <person name="Brewer T.E."/>
            <person name="Washburn B.K."/>
            <person name="Stroupe M.E."/>
            <person name="Jones K.M."/>
        </authorList>
    </citation>
    <scope>NUCLEOTIDE SEQUENCE [LARGE SCALE GENOMIC DNA]</scope>
</reference>
<dbReference type="EMBL" id="KP881232">
    <property type="protein sequence ID" value="AKE44855.1"/>
    <property type="molecule type" value="Genomic_DNA"/>
</dbReference>
<dbReference type="RefSeq" id="YP_009189609.1">
    <property type="nucleotide sequence ID" value="NC_028676.1"/>
</dbReference>
<keyword evidence="3" id="KW-1185">Reference proteome</keyword>
<keyword evidence="1" id="KW-0472">Membrane</keyword>
<reference evidence="2 3" key="1">
    <citation type="journal article" date="2015" name="J. Virol.">
        <title>Sinorhizobium meliloti Phage ?M9 Defines a New Group of T4 Superfamily Phages with Unusual Genomic Features but a Common T=16 Capsid.</title>
        <authorList>
            <person name="Johnson M.C."/>
            <person name="Tatum K.B."/>
            <person name="Lynn J.S."/>
            <person name="Brewer T.E."/>
            <person name="Lu S."/>
            <person name="Washburn B.K."/>
            <person name="Stroupe M.E."/>
            <person name="Jones K.M."/>
        </authorList>
    </citation>
    <scope>NUCLEOTIDE SEQUENCE [LARGE SCALE GENOMIC DNA]</scope>
</reference>
<dbReference type="Proteomes" id="UP000033804">
    <property type="component" value="Segment"/>
</dbReference>
<evidence type="ECO:0000313" key="3">
    <source>
        <dbReference type="Proteomes" id="UP000033804"/>
    </source>
</evidence>
<feature type="transmembrane region" description="Helical" evidence="1">
    <location>
        <begin position="25"/>
        <end position="48"/>
    </location>
</feature>